<dbReference type="Proteomes" id="UP000230423">
    <property type="component" value="Unassembled WGS sequence"/>
</dbReference>
<evidence type="ECO:0000313" key="5">
    <source>
        <dbReference type="Proteomes" id="UP000230423"/>
    </source>
</evidence>
<feature type="domain" description="UBX" evidence="2">
    <location>
        <begin position="120"/>
        <end position="175"/>
    </location>
</feature>
<dbReference type="GO" id="GO:0005829">
    <property type="term" value="C:cytosol"/>
    <property type="evidence" value="ECO:0007669"/>
    <property type="project" value="TreeGrafter"/>
</dbReference>
<evidence type="ECO:0000313" key="4">
    <source>
        <dbReference type="EMBL" id="PIO72698.1"/>
    </source>
</evidence>
<dbReference type="PROSITE" id="PS51399">
    <property type="entry name" value="SEP"/>
    <property type="match status" value="1"/>
</dbReference>
<dbReference type="Pfam" id="PF08059">
    <property type="entry name" value="SEP"/>
    <property type="match status" value="1"/>
</dbReference>
<dbReference type="Gene3D" id="3.10.20.90">
    <property type="entry name" value="Phosphatidylinositol 3-kinase Catalytic Subunit, Chain A, domain 1"/>
    <property type="match status" value="1"/>
</dbReference>
<dbReference type="GO" id="GO:0043161">
    <property type="term" value="P:proteasome-mediated ubiquitin-dependent protein catabolic process"/>
    <property type="evidence" value="ECO:0007669"/>
    <property type="project" value="TreeGrafter"/>
</dbReference>
<dbReference type="GO" id="GO:0031468">
    <property type="term" value="P:nuclear membrane reassembly"/>
    <property type="evidence" value="ECO:0007669"/>
    <property type="project" value="TreeGrafter"/>
</dbReference>
<dbReference type="Gene3D" id="3.30.420.210">
    <property type="entry name" value="SEP domain"/>
    <property type="match status" value="1"/>
</dbReference>
<protein>
    <submittedName>
        <fullName evidence="4">SEP domain protein</fullName>
    </submittedName>
</protein>
<dbReference type="PANTHER" id="PTHR23333">
    <property type="entry name" value="UBX DOMAIN CONTAINING PROTEIN"/>
    <property type="match status" value="1"/>
</dbReference>
<dbReference type="SUPFAM" id="SSF54236">
    <property type="entry name" value="Ubiquitin-like"/>
    <property type="match status" value="1"/>
</dbReference>
<organism evidence="4 5">
    <name type="scientific">Teladorsagia circumcincta</name>
    <name type="common">Brown stomach worm</name>
    <name type="synonym">Ostertagia circumcincta</name>
    <dbReference type="NCBI Taxonomy" id="45464"/>
    <lineage>
        <taxon>Eukaryota</taxon>
        <taxon>Metazoa</taxon>
        <taxon>Ecdysozoa</taxon>
        <taxon>Nematoda</taxon>
        <taxon>Chromadorea</taxon>
        <taxon>Rhabditida</taxon>
        <taxon>Rhabditina</taxon>
        <taxon>Rhabditomorpha</taxon>
        <taxon>Strongyloidea</taxon>
        <taxon>Trichostrongylidae</taxon>
        <taxon>Teladorsagia</taxon>
    </lineage>
</organism>
<dbReference type="SUPFAM" id="SSF102848">
    <property type="entry name" value="NSFL1 (p97 ATPase) cofactor p47, SEP domain"/>
    <property type="match status" value="1"/>
</dbReference>
<gene>
    <name evidence="4" type="ORF">TELCIR_05363</name>
</gene>
<name>A0A2G9UR19_TELCI</name>
<dbReference type="GO" id="GO:0007030">
    <property type="term" value="P:Golgi organization"/>
    <property type="evidence" value="ECO:0007669"/>
    <property type="project" value="TreeGrafter"/>
</dbReference>
<dbReference type="InterPro" id="IPR029071">
    <property type="entry name" value="Ubiquitin-like_domsf"/>
</dbReference>
<dbReference type="PROSITE" id="PS50033">
    <property type="entry name" value="UBX"/>
    <property type="match status" value="1"/>
</dbReference>
<evidence type="ECO:0000259" key="2">
    <source>
        <dbReference type="PROSITE" id="PS50033"/>
    </source>
</evidence>
<dbReference type="SMART" id="SM00553">
    <property type="entry name" value="SEP"/>
    <property type="match status" value="1"/>
</dbReference>
<dbReference type="AlphaFoldDB" id="A0A2G9UR19"/>
<evidence type="ECO:0000259" key="3">
    <source>
        <dbReference type="PROSITE" id="PS51399"/>
    </source>
</evidence>
<dbReference type="InterPro" id="IPR012989">
    <property type="entry name" value="SEP_domain"/>
</dbReference>
<dbReference type="GO" id="GO:0045271">
    <property type="term" value="C:respiratory chain complex I"/>
    <property type="evidence" value="ECO:0007669"/>
    <property type="project" value="InterPro"/>
</dbReference>
<sequence>MWENGFSIDDGPLRSFESPESQQFLQSIMQGRVPAELLAAHPRRRIDLRMQKRTGPYEPPKLKPFQSISVVSISYIKGAGARLGAVVPQIVSSAPAPSSSATTDSVDNVAKAQAEVNIDENSPVTQIQIRLPNGQRVSGKFNQAHTVGAIRNFLVTAYPDMAATAFQLMTTFPNKVRCYTFSPQVEHFAKLVRIVKQIGGVRAAMKKRYLMDVTRAGTLVGEDKFGNKYYEDNSYFMPRNRWVEYPEKVWLDYDPTQIPPEWHRWLHHICDDTPTQNPPKNEKWVMQHEENLSIFQDKKYIPYSTTRTKIQAWQPGQKKQE</sequence>
<dbReference type="GO" id="GO:0005634">
    <property type="term" value="C:nucleus"/>
    <property type="evidence" value="ECO:0007669"/>
    <property type="project" value="TreeGrafter"/>
</dbReference>
<dbReference type="InterPro" id="IPR036241">
    <property type="entry name" value="NSFL1C_SEP_dom_sf"/>
</dbReference>
<evidence type="ECO:0000256" key="1">
    <source>
        <dbReference type="ARBA" id="ARBA00007355"/>
    </source>
</evidence>
<dbReference type="InterPro" id="IPR001012">
    <property type="entry name" value="UBX_dom"/>
</dbReference>
<dbReference type="Pfam" id="PF05071">
    <property type="entry name" value="NDUFA12"/>
    <property type="match status" value="1"/>
</dbReference>
<reference evidence="4 5" key="1">
    <citation type="submission" date="2015-09" db="EMBL/GenBank/DDBJ databases">
        <title>Draft genome of the parasitic nematode Teladorsagia circumcincta isolate WARC Sus (inbred).</title>
        <authorList>
            <person name="Mitreva M."/>
        </authorList>
    </citation>
    <scope>NUCLEOTIDE SEQUENCE [LARGE SCALE GENOMIC DNA]</scope>
    <source>
        <strain evidence="4 5">S</strain>
    </source>
</reference>
<keyword evidence="5" id="KW-1185">Reference proteome</keyword>
<dbReference type="GO" id="GO:0061025">
    <property type="term" value="P:membrane fusion"/>
    <property type="evidence" value="ECO:0007669"/>
    <property type="project" value="TreeGrafter"/>
</dbReference>
<feature type="domain" description="SEP" evidence="3">
    <location>
        <begin position="1"/>
        <end position="59"/>
    </location>
</feature>
<dbReference type="InterPro" id="IPR007763">
    <property type="entry name" value="NDUFA12"/>
</dbReference>
<proteinExistence type="inferred from homology"/>
<dbReference type="GO" id="GO:0000045">
    <property type="term" value="P:autophagosome assembly"/>
    <property type="evidence" value="ECO:0007669"/>
    <property type="project" value="TreeGrafter"/>
</dbReference>
<dbReference type="GO" id="GO:0043130">
    <property type="term" value="F:ubiquitin binding"/>
    <property type="evidence" value="ECO:0007669"/>
    <property type="project" value="TreeGrafter"/>
</dbReference>
<dbReference type="EMBL" id="KZ345615">
    <property type="protein sequence ID" value="PIO72698.1"/>
    <property type="molecule type" value="Genomic_DNA"/>
</dbReference>
<comment type="similarity">
    <text evidence="1">Belongs to the complex I NDUFA12 subunit family.</text>
</comment>
<dbReference type="OrthoDB" id="274641at2759"/>
<dbReference type="PANTHER" id="PTHR23333:SF20">
    <property type="entry name" value="NSFL1 COFACTOR P47"/>
    <property type="match status" value="1"/>
</dbReference>
<dbReference type="Pfam" id="PF00789">
    <property type="entry name" value="UBX"/>
    <property type="match status" value="1"/>
</dbReference>
<accession>A0A2G9UR19</accession>